<dbReference type="InterPro" id="IPR014558">
    <property type="entry name" value="UCP029720"/>
</dbReference>
<feature type="chain" id="PRO_5001960786" evidence="1">
    <location>
        <begin position="21"/>
        <end position="126"/>
    </location>
</feature>
<dbReference type="EMBL" id="JANX01000179">
    <property type="protein sequence ID" value="KGM33479.1"/>
    <property type="molecule type" value="Genomic_DNA"/>
</dbReference>
<comment type="caution">
    <text evidence="2">The sequence shown here is derived from an EMBL/GenBank/DDBJ whole genome shotgun (WGS) entry which is preliminary data.</text>
</comment>
<keyword evidence="2" id="KW-0449">Lipoprotein</keyword>
<dbReference type="Proteomes" id="UP000029995">
    <property type="component" value="Unassembled WGS sequence"/>
</dbReference>
<dbReference type="PANTHER" id="PTHR39335">
    <property type="entry name" value="BLL4220 PROTEIN"/>
    <property type="match status" value="1"/>
</dbReference>
<dbReference type="AlphaFoldDB" id="A0A0A0D5V3"/>
<reference evidence="2 3" key="1">
    <citation type="submission" date="2014-01" db="EMBL/GenBank/DDBJ databases">
        <title>Genome sequence determination for a cystic fibrosis isolate, Inquilinus limosus.</title>
        <authorList>
            <person name="Pino M."/>
            <person name="Di Conza J."/>
            <person name="Gutkind G."/>
        </authorList>
    </citation>
    <scope>NUCLEOTIDE SEQUENCE [LARGE SCALE GENOMIC DNA]</scope>
    <source>
        <strain evidence="2 3">MP06</strain>
    </source>
</reference>
<name>A0A0A0D5V3_9PROT</name>
<evidence type="ECO:0000313" key="3">
    <source>
        <dbReference type="Proteomes" id="UP000029995"/>
    </source>
</evidence>
<dbReference type="InterPro" id="IPR005297">
    <property type="entry name" value="Lipoprotein_repeat"/>
</dbReference>
<gene>
    <name evidence="2" type="ORF">P409_15585</name>
</gene>
<keyword evidence="1" id="KW-0732">Signal</keyword>
<dbReference type="Pfam" id="PF03640">
    <property type="entry name" value="Lipoprotein_15"/>
    <property type="match status" value="2"/>
</dbReference>
<dbReference type="PIRSF" id="PIRSF029720">
    <property type="entry name" value="UCP029720"/>
    <property type="match status" value="1"/>
</dbReference>
<dbReference type="RefSeq" id="WP_034838731.1">
    <property type="nucleotide sequence ID" value="NZ_JANX01000179.1"/>
</dbReference>
<protein>
    <submittedName>
        <fullName evidence="2">Lipoprotein</fullName>
    </submittedName>
</protein>
<feature type="signal peptide" evidence="1">
    <location>
        <begin position="1"/>
        <end position="20"/>
    </location>
</feature>
<dbReference type="OrthoDB" id="9800666at2"/>
<dbReference type="PANTHER" id="PTHR39335:SF1">
    <property type="entry name" value="BLL4220 PROTEIN"/>
    <property type="match status" value="1"/>
</dbReference>
<proteinExistence type="predicted"/>
<dbReference type="GO" id="GO:0043448">
    <property type="term" value="P:alkane catabolic process"/>
    <property type="evidence" value="ECO:0007669"/>
    <property type="project" value="TreeGrafter"/>
</dbReference>
<evidence type="ECO:0000256" key="1">
    <source>
        <dbReference type="SAM" id="SignalP"/>
    </source>
</evidence>
<accession>A0A0A0D5V3</accession>
<organism evidence="2 3">
    <name type="scientific">Inquilinus limosus MP06</name>
    <dbReference type="NCBI Taxonomy" id="1398085"/>
    <lineage>
        <taxon>Bacteria</taxon>
        <taxon>Pseudomonadati</taxon>
        <taxon>Pseudomonadota</taxon>
        <taxon>Alphaproteobacteria</taxon>
        <taxon>Rhodospirillales</taxon>
        <taxon>Rhodospirillaceae</taxon>
        <taxon>Inquilinus</taxon>
    </lineage>
</organism>
<sequence length="126" mass="13322">MKSIAIGVAAGLLLAASAFAMDEPAKTMKTSAGEVYTDEKGMTLYVYDKDEAGKSNCVDKCAANWPPFKAAAGATAMGEWTVVKRADGTMMWAYDGKPLYTYVKDQKSGDVTGDGVGGVWHVAKPD</sequence>
<evidence type="ECO:0000313" key="2">
    <source>
        <dbReference type="EMBL" id="KGM33479.1"/>
    </source>
</evidence>